<evidence type="ECO:0000313" key="2">
    <source>
        <dbReference type="EMBL" id="KAF2035807.1"/>
    </source>
</evidence>
<gene>
    <name evidence="2" type="ORF">EK21DRAFT_84213</name>
</gene>
<protein>
    <submittedName>
        <fullName evidence="2">Uncharacterized protein</fullName>
    </submittedName>
</protein>
<name>A0A9P4LTH9_9PLEO</name>
<feature type="compositionally biased region" description="Basic and acidic residues" evidence="1">
    <location>
        <begin position="359"/>
        <end position="369"/>
    </location>
</feature>
<feature type="region of interest" description="Disordered" evidence="1">
    <location>
        <begin position="359"/>
        <end position="431"/>
    </location>
</feature>
<sequence>MEITSAKSTAPSWIRKSLPHTSKRTKDVTNCSKGDRGRSPSTVTSNHEHRSRNVKSEETAPPQSSRLSQYFKFFSDRPEEKEKEETKKARIARKMNVLEEQRFSTPSADLRPTPRTPPSLLSQYLSPDTWYSDYLRRHQRFTLLDYCDSILYSGLSWYSLEFRQIPIPLTSCFGIHRRLETSKAKTFAEFIEQSSLGATTKHLFLSSREVVFPQSFADFRTFDLRDDWSYCKRLCRSPDLKEVRELRKQINTLESNLYTAYSLDEANDQYCLSLPNQGDWRTLLRNIESKLRKHDDLCAPSVADRRVYCGWLESQGFICTEQSYHTRPYYGKFDWPPSWWTLSEAGVVLLSPTPEIIWPHEDRPAESSHDLPGQNKRSKRDDKKVLPCHRGHMHYKERSSQSGERYSVGRSLGPESMQDTGTTAMTTPWTNDDDIVGANMLSVWKNTAGRSKSWRRCAKAPSSKLSQNQKMRSNGLKIAHHFSKAPLWVPVVFIRFERGRHPSKSVRIWRYQETRSPKETESIDEITLLNRSGETASPEKKDAHDLPVQRMKLIDPRRDGISASNPEPGKPFMRLTWKDRTLIHGTVQLDRFLPSGLMFRSGWRIVDFCRNDNHADIYFLRADGARTEGEPCLEAHVFLDEYHGNSETYAKRQKSRMRESGNCLDSFWYEGRHIFIMQVPKQMPQFRLKNTEDEFPSLVHRRKCIAYVALQRRVLRGKPSYAAVAGQTRGRQMMLQEPRSMPLAKSALEKELEQIEKTRVKKKEKQRCKRQAAREANRAKADWRALGRNDLEVIQRALREHIVEVQKEGVSVQA</sequence>
<feature type="compositionally biased region" description="Basic and acidic residues" evidence="1">
    <location>
        <begin position="772"/>
        <end position="781"/>
    </location>
</feature>
<feature type="compositionally biased region" description="Basic residues" evidence="1">
    <location>
        <begin position="762"/>
        <end position="771"/>
    </location>
</feature>
<dbReference type="Proteomes" id="UP000799777">
    <property type="component" value="Unassembled WGS sequence"/>
</dbReference>
<evidence type="ECO:0000256" key="1">
    <source>
        <dbReference type="SAM" id="MobiDB-lite"/>
    </source>
</evidence>
<proteinExistence type="predicted"/>
<dbReference type="EMBL" id="ML978156">
    <property type="protein sequence ID" value="KAF2035807.1"/>
    <property type="molecule type" value="Genomic_DNA"/>
</dbReference>
<feature type="compositionally biased region" description="Polar residues" evidence="1">
    <location>
        <begin position="417"/>
        <end position="430"/>
    </location>
</feature>
<feature type="compositionally biased region" description="Polar residues" evidence="1">
    <location>
        <begin position="1"/>
        <end position="11"/>
    </location>
</feature>
<keyword evidence="3" id="KW-1185">Reference proteome</keyword>
<feature type="region of interest" description="Disordered" evidence="1">
    <location>
        <begin position="762"/>
        <end position="781"/>
    </location>
</feature>
<dbReference type="OrthoDB" id="3801394at2759"/>
<feature type="region of interest" description="Disordered" evidence="1">
    <location>
        <begin position="1"/>
        <end position="64"/>
    </location>
</feature>
<evidence type="ECO:0000313" key="3">
    <source>
        <dbReference type="Proteomes" id="UP000799777"/>
    </source>
</evidence>
<dbReference type="AlphaFoldDB" id="A0A9P4LTH9"/>
<reference evidence="2" key="1">
    <citation type="journal article" date="2020" name="Stud. Mycol.">
        <title>101 Dothideomycetes genomes: a test case for predicting lifestyles and emergence of pathogens.</title>
        <authorList>
            <person name="Haridas S."/>
            <person name="Albert R."/>
            <person name="Binder M."/>
            <person name="Bloem J."/>
            <person name="Labutti K."/>
            <person name="Salamov A."/>
            <person name="Andreopoulos B."/>
            <person name="Baker S."/>
            <person name="Barry K."/>
            <person name="Bills G."/>
            <person name="Bluhm B."/>
            <person name="Cannon C."/>
            <person name="Castanera R."/>
            <person name="Culley D."/>
            <person name="Daum C."/>
            <person name="Ezra D."/>
            <person name="Gonzalez J."/>
            <person name="Henrissat B."/>
            <person name="Kuo A."/>
            <person name="Liang C."/>
            <person name="Lipzen A."/>
            <person name="Lutzoni F."/>
            <person name="Magnuson J."/>
            <person name="Mondo S."/>
            <person name="Nolan M."/>
            <person name="Ohm R."/>
            <person name="Pangilinan J."/>
            <person name="Park H.-J."/>
            <person name="Ramirez L."/>
            <person name="Alfaro M."/>
            <person name="Sun H."/>
            <person name="Tritt A."/>
            <person name="Yoshinaga Y."/>
            <person name="Zwiers L.-H."/>
            <person name="Turgeon B."/>
            <person name="Goodwin S."/>
            <person name="Spatafora J."/>
            <person name="Crous P."/>
            <person name="Grigoriev I."/>
        </authorList>
    </citation>
    <scope>NUCLEOTIDE SEQUENCE</scope>
    <source>
        <strain evidence="2">CBS 110217</strain>
    </source>
</reference>
<accession>A0A9P4LTH9</accession>
<organism evidence="2 3">
    <name type="scientific">Setomelanomma holmii</name>
    <dbReference type="NCBI Taxonomy" id="210430"/>
    <lineage>
        <taxon>Eukaryota</taxon>
        <taxon>Fungi</taxon>
        <taxon>Dikarya</taxon>
        <taxon>Ascomycota</taxon>
        <taxon>Pezizomycotina</taxon>
        <taxon>Dothideomycetes</taxon>
        <taxon>Pleosporomycetidae</taxon>
        <taxon>Pleosporales</taxon>
        <taxon>Pleosporineae</taxon>
        <taxon>Phaeosphaeriaceae</taxon>
        <taxon>Setomelanomma</taxon>
    </lineage>
</organism>
<comment type="caution">
    <text evidence="2">The sequence shown here is derived from an EMBL/GenBank/DDBJ whole genome shotgun (WGS) entry which is preliminary data.</text>
</comment>